<evidence type="ECO:0008006" key="4">
    <source>
        <dbReference type="Google" id="ProtNLM"/>
    </source>
</evidence>
<dbReference type="EMBL" id="CM009294">
    <property type="protein sequence ID" value="RQO90210.1"/>
    <property type="molecule type" value="Genomic_DNA"/>
</dbReference>
<accession>A0A3N7F425</accession>
<dbReference type="Gramene" id="Potri.005G074601.1.v4.1">
    <property type="protein sequence ID" value="Potri.005G074601.1.v4.1"/>
    <property type="gene ID" value="Potri.005G074601.v4.1"/>
</dbReference>
<evidence type="ECO:0000313" key="2">
    <source>
        <dbReference type="EMBL" id="RQO90210.1"/>
    </source>
</evidence>
<dbReference type="Proteomes" id="UP000006729">
    <property type="component" value="Chromosome 5"/>
</dbReference>
<reference evidence="2 3" key="1">
    <citation type="journal article" date="2006" name="Science">
        <title>The genome of black cottonwood, Populus trichocarpa (Torr. &amp; Gray).</title>
        <authorList>
            <person name="Tuskan G.A."/>
            <person name="Difazio S."/>
            <person name="Jansson S."/>
            <person name="Bohlmann J."/>
            <person name="Grigoriev I."/>
            <person name="Hellsten U."/>
            <person name="Putnam N."/>
            <person name="Ralph S."/>
            <person name="Rombauts S."/>
            <person name="Salamov A."/>
            <person name="Schein J."/>
            <person name="Sterck L."/>
            <person name="Aerts A."/>
            <person name="Bhalerao R.R."/>
            <person name="Bhalerao R.P."/>
            <person name="Blaudez D."/>
            <person name="Boerjan W."/>
            <person name="Brun A."/>
            <person name="Brunner A."/>
            <person name="Busov V."/>
            <person name="Campbell M."/>
            <person name="Carlson J."/>
            <person name="Chalot M."/>
            <person name="Chapman J."/>
            <person name="Chen G.L."/>
            <person name="Cooper D."/>
            <person name="Coutinho P.M."/>
            <person name="Couturier J."/>
            <person name="Covert S."/>
            <person name="Cronk Q."/>
            <person name="Cunningham R."/>
            <person name="Davis J."/>
            <person name="Degroeve S."/>
            <person name="Dejardin A."/>
            <person name="Depamphilis C."/>
            <person name="Detter J."/>
            <person name="Dirks B."/>
            <person name="Dubchak I."/>
            <person name="Duplessis S."/>
            <person name="Ehlting J."/>
            <person name="Ellis B."/>
            <person name="Gendler K."/>
            <person name="Goodstein D."/>
            <person name="Gribskov M."/>
            <person name="Grimwood J."/>
            <person name="Groover A."/>
            <person name="Gunter L."/>
            <person name="Hamberger B."/>
            <person name="Heinze B."/>
            <person name="Helariutta Y."/>
            <person name="Henrissat B."/>
            <person name="Holligan D."/>
            <person name="Holt R."/>
            <person name="Huang W."/>
            <person name="Islam-Faridi N."/>
            <person name="Jones S."/>
            <person name="Jones-Rhoades M."/>
            <person name="Jorgensen R."/>
            <person name="Joshi C."/>
            <person name="Kangasjarvi J."/>
            <person name="Karlsson J."/>
            <person name="Kelleher C."/>
            <person name="Kirkpatrick R."/>
            <person name="Kirst M."/>
            <person name="Kohler A."/>
            <person name="Kalluri U."/>
            <person name="Larimer F."/>
            <person name="Leebens-Mack J."/>
            <person name="Leple J.C."/>
            <person name="Locascio P."/>
            <person name="Lou Y."/>
            <person name="Lucas S."/>
            <person name="Martin F."/>
            <person name="Montanini B."/>
            <person name="Napoli C."/>
            <person name="Nelson D.R."/>
            <person name="Nelson C."/>
            <person name="Nieminen K."/>
            <person name="Nilsson O."/>
            <person name="Pereda V."/>
            <person name="Peter G."/>
            <person name="Philippe R."/>
            <person name="Pilate G."/>
            <person name="Poliakov A."/>
            <person name="Razumovskaya J."/>
            <person name="Richardson P."/>
            <person name="Rinaldi C."/>
            <person name="Ritland K."/>
            <person name="Rouze P."/>
            <person name="Ryaboy D."/>
            <person name="Schmutz J."/>
            <person name="Schrader J."/>
            <person name="Segerman B."/>
            <person name="Shin H."/>
            <person name="Siddiqui A."/>
            <person name="Sterky F."/>
            <person name="Terry A."/>
            <person name="Tsai C.J."/>
            <person name="Uberbacher E."/>
            <person name="Unneberg P."/>
            <person name="Vahala J."/>
            <person name="Wall K."/>
            <person name="Wessler S."/>
            <person name="Yang G."/>
            <person name="Yin T."/>
            <person name="Douglas C."/>
            <person name="Marra M."/>
            <person name="Sandberg G."/>
            <person name="Van de Peer Y."/>
            <person name="Rokhsar D."/>
        </authorList>
    </citation>
    <scope>NUCLEOTIDE SEQUENCE [LARGE SCALE GENOMIC DNA]</scope>
    <source>
        <strain evidence="3">cv. Nisqually</strain>
    </source>
</reference>
<feature type="chain" id="PRO_5018230858" description="Secreted protein" evidence="1">
    <location>
        <begin position="17"/>
        <end position="103"/>
    </location>
</feature>
<gene>
    <name evidence="2" type="ORF">POPTR_005G074601</name>
</gene>
<name>A0A3N7F425_POPTR</name>
<evidence type="ECO:0000313" key="3">
    <source>
        <dbReference type="Proteomes" id="UP000006729"/>
    </source>
</evidence>
<organism evidence="2 3">
    <name type="scientific">Populus trichocarpa</name>
    <name type="common">Western balsam poplar</name>
    <name type="synonym">Populus balsamifera subsp. trichocarpa</name>
    <dbReference type="NCBI Taxonomy" id="3694"/>
    <lineage>
        <taxon>Eukaryota</taxon>
        <taxon>Viridiplantae</taxon>
        <taxon>Streptophyta</taxon>
        <taxon>Embryophyta</taxon>
        <taxon>Tracheophyta</taxon>
        <taxon>Spermatophyta</taxon>
        <taxon>Magnoliopsida</taxon>
        <taxon>eudicotyledons</taxon>
        <taxon>Gunneridae</taxon>
        <taxon>Pentapetalae</taxon>
        <taxon>rosids</taxon>
        <taxon>fabids</taxon>
        <taxon>Malpighiales</taxon>
        <taxon>Salicaceae</taxon>
        <taxon>Saliceae</taxon>
        <taxon>Populus</taxon>
    </lineage>
</organism>
<keyword evidence="1" id="KW-0732">Signal</keyword>
<dbReference type="InParanoid" id="A0A3N7F425"/>
<keyword evidence="3" id="KW-1185">Reference proteome</keyword>
<proteinExistence type="predicted"/>
<protein>
    <recommendedName>
        <fullName evidence="4">Secreted protein</fullName>
    </recommendedName>
</protein>
<dbReference type="AlphaFoldDB" id="A0A3N7F425"/>
<feature type="signal peptide" evidence="1">
    <location>
        <begin position="1"/>
        <end position="16"/>
    </location>
</feature>
<sequence length="103" mass="11937">MAHVLFIITSLSLTRCFYSKSNGDQCDYAWNPPSPHYKVLENYQMEAHVGRRRERGGLLAMWLVRVQNHQAQVERDLIMFKAGTRSHGSAHLKIFKTMKDKTS</sequence>
<evidence type="ECO:0000256" key="1">
    <source>
        <dbReference type="SAM" id="SignalP"/>
    </source>
</evidence>